<dbReference type="RefSeq" id="WP_125313332.1">
    <property type="nucleotide sequence ID" value="NZ_RSEC01000058.1"/>
</dbReference>
<proteinExistence type="predicted"/>
<evidence type="ECO:0000313" key="5">
    <source>
        <dbReference type="Proteomes" id="UP000267081"/>
    </source>
</evidence>
<dbReference type="GO" id="GO:0031956">
    <property type="term" value="F:medium-chain fatty acid-CoA ligase activity"/>
    <property type="evidence" value="ECO:0007669"/>
    <property type="project" value="TreeGrafter"/>
</dbReference>
<dbReference type="Gene3D" id="3.30.300.30">
    <property type="match status" value="1"/>
</dbReference>
<accession>A0A3R9KIL8</accession>
<dbReference type="Pfam" id="PF13193">
    <property type="entry name" value="AMP-binding_C"/>
    <property type="match status" value="1"/>
</dbReference>
<dbReference type="InterPro" id="IPR042099">
    <property type="entry name" value="ANL_N_sf"/>
</dbReference>
<dbReference type="InterPro" id="IPR045851">
    <property type="entry name" value="AMP-bd_C_sf"/>
</dbReference>
<dbReference type="Gene3D" id="3.40.50.12780">
    <property type="entry name" value="N-terminal domain of ligase-like"/>
    <property type="match status" value="1"/>
</dbReference>
<name>A0A3R9KIL8_9PSEU</name>
<evidence type="ECO:0000259" key="3">
    <source>
        <dbReference type="Pfam" id="PF13193"/>
    </source>
</evidence>
<dbReference type="EMBL" id="RSEC01000058">
    <property type="protein sequence ID" value="RSD14058.1"/>
    <property type="molecule type" value="Genomic_DNA"/>
</dbReference>
<dbReference type="PANTHER" id="PTHR43201:SF32">
    <property type="entry name" value="2-SUCCINYLBENZOATE--COA LIGASE, CHLOROPLASTIC_PEROXISOMAL"/>
    <property type="match status" value="1"/>
</dbReference>
<keyword evidence="4" id="KW-0436">Ligase</keyword>
<feature type="domain" description="AMP-binding enzyme C-terminal" evidence="3">
    <location>
        <begin position="399"/>
        <end position="465"/>
    </location>
</feature>
<dbReference type="GO" id="GO:0006631">
    <property type="term" value="P:fatty acid metabolic process"/>
    <property type="evidence" value="ECO:0007669"/>
    <property type="project" value="TreeGrafter"/>
</dbReference>
<protein>
    <submittedName>
        <fullName evidence="4">Acid--CoA ligase</fullName>
    </submittedName>
</protein>
<evidence type="ECO:0000313" key="4">
    <source>
        <dbReference type="EMBL" id="RSD14058.1"/>
    </source>
</evidence>
<dbReference type="PANTHER" id="PTHR43201">
    <property type="entry name" value="ACYL-COA SYNTHETASE"/>
    <property type="match status" value="1"/>
</dbReference>
<organism evidence="4 5">
    <name type="scientific">Amycolatopsis eburnea</name>
    <dbReference type="NCBI Taxonomy" id="2267691"/>
    <lineage>
        <taxon>Bacteria</taxon>
        <taxon>Bacillati</taxon>
        <taxon>Actinomycetota</taxon>
        <taxon>Actinomycetes</taxon>
        <taxon>Pseudonocardiales</taxon>
        <taxon>Pseudonocardiaceae</taxon>
        <taxon>Amycolatopsis</taxon>
    </lineage>
</organism>
<comment type="caution">
    <text evidence="4">The sequence shown here is derived from an EMBL/GenBank/DDBJ whole genome shotgun (WGS) entry which is preliminary data.</text>
</comment>
<evidence type="ECO:0000256" key="1">
    <source>
        <dbReference type="SAM" id="MobiDB-lite"/>
    </source>
</evidence>
<keyword evidence="5" id="KW-1185">Reference proteome</keyword>
<dbReference type="SUPFAM" id="SSF56801">
    <property type="entry name" value="Acetyl-CoA synthetase-like"/>
    <property type="match status" value="1"/>
</dbReference>
<evidence type="ECO:0000259" key="2">
    <source>
        <dbReference type="Pfam" id="PF00501"/>
    </source>
</evidence>
<dbReference type="OrthoDB" id="9803968at2"/>
<dbReference type="Proteomes" id="UP000267081">
    <property type="component" value="Unassembled WGS sequence"/>
</dbReference>
<sequence>MTTVAGTPIGTALAALAAADPGRPAVISPTGTLTRQEFELRTNRLARAYLERGVTPDSFVTVLLPTGPAFLEAVVATWKAGATPQPVSHRLPARELREIIQLADPSLVVGADLPDRNSVPVGWSAPEGTSGEPLPPMIASSLKAPTSGGSTGRPKLIVSTEPATAESLRNFAGLVRIGQAGTVLSTGPLSHNGPLLGDVAALLMGSCVVLMERFDAATALALVERHGVDWMYSVPTMLRRIADLPEDVLAAADISSLRTVVTMAAACPPALRGFCLGFFGPDVMLELYAATEAHAVTIIDGHGWLSHPGSVGRPVVGEIEIRGPDGSALPAGEVGELWVRRGPGETGPYRYVGAEPQQATDGWETVGDLGYVDTEGFLHLADRKSDMLLVGGSNVYPAEVESALEEHPDVQAACVVGLPDDEYGNRIHAVLNVTGPVGDDELTDHLRAAIAPYKLPRSFERTTEALRDEAGKMRRSRVRDEAVARAAERSAGT</sequence>
<dbReference type="InterPro" id="IPR025110">
    <property type="entry name" value="AMP-bd_C"/>
</dbReference>
<dbReference type="Pfam" id="PF00501">
    <property type="entry name" value="AMP-binding"/>
    <property type="match status" value="1"/>
</dbReference>
<feature type="domain" description="AMP-dependent synthetase/ligase" evidence="2">
    <location>
        <begin position="17"/>
        <end position="343"/>
    </location>
</feature>
<gene>
    <name evidence="4" type="ORF">EIY87_30905</name>
</gene>
<dbReference type="AlphaFoldDB" id="A0A3R9KIL8"/>
<feature type="region of interest" description="Disordered" evidence="1">
    <location>
        <begin position="466"/>
        <end position="493"/>
    </location>
</feature>
<dbReference type="InterPro" id="IPR000873">
    <property type="entry name" value="AMP-dep_synth/lig_dom"/>
</dbReference>
<reference evidence="4 5" key="1">
    <citation type="submission" date="2018-12" db="EMBL/GenBank/DDBJ databases">
        <title>Amycolatopsis eburnea sp. nov. actinomycete associate with arbuscular mycorrhiza fungal spore.</title>
        <authorList>
            <person name="Lumyong S."/>
            <person name="Chaiya L."/>
        </authorList>
    </citation>
    <scope>NUCLEOTIDE SEQUENCE [LARGE SCALE GENOMIC DNA]</scope>
    <source>
        <strain evidence="4 5">GLM-1</strain>
    </source>
</reference>